<gene>
    <name evidence="6" type="ORF">EV191_104101</name>
</gene>
<protein>
    <submittedName>
        <fullName evidence="6">IclR family transcriptional regulator</fullName>
    </submittedName>
</protein>
<dbReference type="InterPro" id="IPR050707">
    <property type="entry name" value="HTH_MetabolicPath_Reg"/>
</dbReference>
<accession>A0A4R2QW96</accession>
<proteinExistence type="predicted"/>
<sequence length="249" mass="26794">MRPDQRNTEPSATGRVALLLGAFSAGDHALGVSELARRTGLPKSSVHRLTEQLLTHGFLERTENGLLLGFKLFEIGQLAVRQRGLVDLARPHLADLRAASQNTVHLAVLEGTEVVYLDVLPWRDGPRLPSRIGGRFPAHATAVGKALLAYASSELVDAVLRPGLSRVSERTITSAAVFRKQLRRAREEGMAYEREESGAGVVCAASPILDHAGQAIAAISVSGWSNRVRLNHVAPAVRTTALALSRALR</sequence>
<evidence type="ECO:0000256" key="3">
    <source>
        <dbReference type="ARBA" id="ARBA00023163"/>
    </source>
</evidence>
<dbReference type="SUPFAM" id="SSF55781">
    <property type="entry name" value="GAF domain-like"/>
    <property type="match status" value="1"/>
</dbReference>
<dbReference type="Pfam" id="PF09339">
    <property type="entry name" value="HTH_IclR"/>
    <property type="match status" value="1"/>
</dbReference>
<dbReference type="InterPro" id="IPR014757">
    <property type="entry name" value="Tscrpt_reg_IclR_C"/>
</dbReference>
<dbReference type="Proteomes" id="UP000294911">
    <property type="component" value="Unassembled WGS sequence"/>
</dbReference>
<dbReference type="GO" id="GO:0003677">
    <property type="term" value="F:DNA binding"/>
    <property type="evidence" value="ECO:0007669"/>
    <property type="project" value="UniProtKB-KW"/>
</dbReference>
<dbReference type="SMART" id="SM00346">
    <property type="entry name" value="HTH_ICLR"/>
    <property type="match status" value="1"/>
</dbReference>
<evidence type="ECO:0000313" key="6">
    <source>
        <dbReference type="EMBL" id="TCP53534.1"/>
    </source>
</evidence>
<dbReference type="EMBL" id="SLXQ01000004">
    <property type="protein sequence ID" value="TCP53534.1"/>
    <property type="molecule type" value="Genomic_DNA"/>
</dbReference>
<comment type="caution">
    <text evidence="6">The sequence shown here is derived from an EMBL/GenBank/DDBJ whole genome shotgun (WGS) entry which is preliminary data.</text>
</comment>
<evidence type="ECO:0000313" key="7">
    <source>
        <dbReference type="Proteomes" id="UP000294911"/>
    </source>
</evidence>
<dbReference type="Gene3D" id="1.10.10.10">
    <property type="entry name" value="Winged helix-like DNA-binding domain superfamily/Winged helix DNA-binding domain"/>
    <property type="match status" value="1"/>
</dbReference>
<dbReference type="GO" id="GO:0003700">
    <property type="term" value="F:DNA-binding transcription factor activity"/>
    <property type="evidence" value="ECO:0007669"/>
    <property type="project" value="TreeGrafter"/>
</dbReference>
<dbReference type="GO" id="GO:0045892">
    <property type="term" value="P:negative regulation of DNA-templated transcription"/>
    <property type="evidence" value="ECO:0007669"/>
    <property type="project" value="TreeGrafter"/>
</dbReference>
<feature type="domain" description="IclR-ED" evidence="5">
    <location>
        <begin position="71"/>
        <end position="249"/>
    </location>
</feature>
<keyword evidence="7" id="KW-1185">Reference proteome</keyword>
<dbReference type="InterPro" id="IPR036388">
    <property type="entry name" value="WH-like_DNA-bd_sf"/>
</dbReference>
<keyword evidence="3" id="KW-0804">Transcription</keyword>
<evidence type="ECO:0000256" key="2">
    <source>
        <dbReference type="ARBA" id="ARBA00023125"/>
    </source>
</evidence>
<evidence type="ECO:0000259" key="5">
    <source>
        <dbReference type="PROSITE" id="PS51078"/>
    </source>
</evidence>
<dbReference type="InterPro" id="IPR029016">
    <property type="entry name" value="GAF-like_dom_sf"/>
</dbReference>
<evidence type="ECO:0000259" key="4">
    <source>
        <dbReference type="PROSITE" id="PS51077"/>
    </source>
</evidence>
<reference evidence="6 7" key="1">
    <citation type="submission" date="2019-03" db="EMBL/GenBank/DDBJ databases">
        <title>Genomic Encyclopedia of Type Strains, Phase IV (KMG-IV): sequencing the most valuable type-strain genomes for metagenomic binning, comparative biology and taxonomic classification.</title>
        <authorList>
            <person name="Goeker M."/>
        </authorList>
    </citation>
    <scope>NUCLEOTIDE SEQUENCE [LARGE SCALE GENOMIC DNA]</scope>
    <source>
        <strain evidence="6 7">DSM 45765</strain>
    </source>
</reference>
<feature type="domain" description="HTH iclR-type" evidence="4">
    <location>
        <begin position="10"/>
        <end position="77"/>
    </location>
</feature>
<dbReference type="SUPFAM" id="SSF46785">
    <property type="entry name" value="Winged helix' DNA-binding domain"/>
    <property type="match status" value="1"/>
</dbReference>
<dbReference type="OrthoDB" id="60629at2"/>
<keyword evidence="1" id="KW-0805">Transcription regulation</keyword>
<dbReference type="PROSITE" id="PS51078">
    <property type="entry name" value="ICLR_ED"/>
    <property type="match status" value="1"/>
</dbReference>
<dbReference type="Pfam" id="PF01614">
    <property type="entry name" value="IclR_C"/>
    <property type="match status" value="1"/>
</dbReference>
<dbReference type="InterPro" id="IPR005471">
    <property type="entry name" value="Tscrpt_reg_IclR_N"/>
</dbReference>
<dbReference type="RefSeq" id="WP_132877256.1">
    <property type="nucleotide sequence ID" value="NZ_SLXQ01000004.1"/>
</dbReference>
<keyword evidence="2" id="KW-0238">DNA-binding</keyword>
<dbReference type="Gene3D" id="3.30.450.40">
    <property type="match status" value="1"/>
</dbReference>
<dbReference type="PROSITE" id="PS51077">
    <property type="entry name" value="HTH_ICLR"/>
    <property type="match status" value="1"/>
</dbReference>
<dbReference type="InterPro" id="IPR036390">
    <property type="entry name" value="WH_DNA-bd_sf"/>
</dbReference>
<dbReference type="PANTHER" id="PTHR30136:SF24">
    <property type="entry name" value="HTH-TYPE TRANSCRIPTIONAL REPRESSOR ALLR"/>
    <property type="match status" value="1"/>
</dbReference>
<organism evidence="6 7">
    <name type="scientific">Tamaricihabitans halophyticus</name>
    <dbReference type="NCBI Taxonomy" id="1262583"/>
    <lineage>
        <taxon>Bacteria</taxon>
        <taxon>Bacillati</taxon>
        <taxon>Actinomycetota</taxon>
        <taxon>Actinomycetes</taxon>
        <taxon>Pseudonocardiales</taxon>
        <taxon>Pseudonocardiaceae</taxon>
        <taxon>Tamaricihabitans</taxon>
    </lineage>
</organism>
<dbReference type="PANTHER" id="PTHR30136">
    <property type="entry name" value="HELIX-TURN-HELIX TRANSCRIPTIONAL REGULATOR, ICLR FAMILY"/>
    <property type="match status" value="1"/>
</dbReference>
<evidence type="ECO:0000256" key="1">
    <source>
        <dbReference type="ARBA" id="ARBA00023015"/>
    </source>
</evidence>
<name>A0A4R2QW96_9PSEU</name>
<dbReference type="AlphaFoldDB" id="A0A4R2QW96"/>